<feature type="region of interest" description="Disordered" evidence="1">
    <location>
        <begin position="40"/>
        <end position="106"/>
    </location>
</feature>
<sequence length="259" mass="26625">MYSCEMKLLAVALLALTSLASAKPAFLPLPLTYASLTPSGQIAGNNGGPLDVQEVGRQQQQQQQQQQRVLDDGRTNLAADESPRSQLQATLRSRQSTLTSPAPLGADGRVVDTAEVAAAKAAHAAAHVNERLNLANEAARSGAAGGSDSSEVPDDSLIAADADARIPEAGNINLASEVVRAGDAFTRIVDGGGAVVPLMLSNGVVVTALLPVESEGRFPADSQEVAGIGNRLNVVQNDVKTVDALAVAGPALAYGRLVY</sequence>
<feature type="signal peptide" evidence="2">
    <location>
        <begin position="1"/>
        <end position="22"/>
    </location>
</feature>
<evidence type="ECO:0000256" key="2">
    <source>
        <dbReference type="SAM" id="SignalP"/>
    </source>
</evidence>
<feature type="compositionally biased region" description="Low complexity" evidence="1">
    <location>
        <begin position="58"/>
        <end position="67"/>
    </location>
</feature>
<evidence type="ECO:0000313" key="4">
    <source>
        <dbReference type="Proteomes" id="UP000008237"/>
    </source>
</evidence>
<reference evidence="3 4" key="1">
    <citation type="journal article" date="2010" name="Science">
        <title>Genomic comparison of the ants Camponotus floridanus and Harpegnathos saltator.</title>
        <authorList>
            <person name="Bonasio R."/>
            <person name="Zhang G."/>
            <person name="Ye C."/>
            <person name="Mutti N.S."/>
            <person name="Fang X."/>
            <person name="Qin N."/>
            <person name="Donahue G."/>
            <person name="Yang P."/>
            <person name="Li Q."/>
            <person name="Li C."/>
            <person name="Zhang P."/>
            <person name="Huang Z."/>
            <person name="Berger S.L."/>
            <person name="Reinberg D."/>
            <person name="Wang J."/>
            <person name="Liebig J."/>
        </authorList>
    </citation>
    <scope>NUCLEOTIDE SEQUENCE [LARGE SCALE GENOMIC DNA]</scope>
    <source>
        <strain evidence="3 4">R22 G/1</strain>
    </source>
</reference>
<feature type="chain" id="PRO_5003158245" evidence="2">
    <location>
        <begin position="23"/>
        <end position="259"/>
    </location>
</feature>
<evidence type="ECO:0000256" key="1">
    <source>
        <dbReference type="SAM" id="MobiDB-lite"/>
    </source>
</evidence>
<gene>
    <name evidence="3" type="ORF">EAI_11752</name>
</gene>
<feature type="compositionally biased region" description="Polar residues" evidence="1">
    <location>
        <begin position="84"/>
        <end position="100"/>
    </location>
</feature>
<protein>
    <submittedName>
        <fullName evidence="3">Uncharacterized protein</fullName>
    </submittedName>
</protein>
<evidence type="ECO:0000313" key="3">
    <source>
        <dbReference type="EMBL" id="EFN77845.1"/>
    </source>
</evidence>
<name>E2C2I9_HARSA</name>
<accession>E2C2I9</accession>
<proteinExistence type="predicted"/>
<dbReference type="OrthoDB" id="8117569at2759"/>
<dbReference type="InParanoid" id="E2C2I9"/>
<dbReference type="AlphaFoldDB" id="E2C2I9"/>
<keyword evidence="4" id="KW-1185">Reference proteome</keyword>
<dbReference type="Proteomes" id="UP000008237">
    <property type="component" value="Unassembled WGS sequence"/>
</dbReference>
<keyword evidence="2" id="KW-0732">Signal</keyword>
<organism evidence="4">
    <name type="scientific">Harpegnathos saltator</name>
    <name type="common">Jerdon's jumping ant</name>
    <dbReference type="NCBI Taxonomy" id="610380"/>
    <lineage>
        <taxon>Eukaryota</taxon>
        <taxon>Metazoa</taxon>
        <taxon>Ecdysozoa</taxon>
        <taxon>Arthropoda</taxon>
        <taxon>Hexapoda</taxon>
        <taxon>Insecta</taxon>
        <taxon>Pterygota</taxon>
        <taxon>Neoptera</taxon>
        <taxon>Endopterygota</taxon>
        <taxon>Hymenoptera</taxon>
        <taxon>Apocrita</taxon>
        <taxon>Aculeata</taxon>
        <taxon>Formicoidea</taxon>
        <taxon>Formicidae</taxon>
        <taxon>Ponerinae</taxon>
        <taxon>Ponerini</taxon>
        <taxon>Harpegnathos</taxon>
    </lineage>
</organism>
<dbReference type="EMBL" id="GL452135">
    <property type="protein sequence ID" value="EFN77845.1"/>
    <property type="molecule type" value="Genomic_DNA"/>
</dbReference>
<dbReference type="STRING" id="610380.E2C2I9"/>
<dbReference type="OMA" id="AHINERT"/>